<feature type="binding site" evidence="5">
    <location>
        <position position="87"/>
    </location>
    <ligand>
        <name>Mg(2+)</name>
        <dbReference type="ChEBI" id="CHEBI:18420"/>
        <label>1</label>
        <note>catalytic</note>
    </ligand>
</feature>
<dbReference type="Pfam" id="PF00459">
    <property type="entry name" value="Inositol_P"/>
    <property type="match status" value="1"/>
</dbReference>
<evidence type="ECO:0000256" key="1">
    <source>
        <dbReference type="ARBA" id="ARBA00001273"/>
    </source>
</evidence>
<comment type="similarity">
    <text evidence="4">Belongs to the inositol monophosphatase superfamily. FBPase class 4 family.</text>
</comment>
<dbReference type="Gene3D" id="3.30.540.10">
    <property type="entry name" value="Fructose-1,6-Bisphosphatase, subunit A, domain 1"/>
    <property type="match status" value="1"/>
</dbReference>
<organism evidence="6 7">
    <name type="scientific">Candidatus Ethanoperedens thermophilum</name>
    <dbReference type="NCBI Taxonomy" id="2766897"/>
    <lineage>
        <taxon>Archaea</taxon>
        <taxon>Methanobacteriati</taxon>
        <taxon>Methanobacteriota</taxon>
        <taxon>Stenosarchaea group</taxon>
        <taxon>Methanomicrobia</taxon>
        <taxon>Methanosarcinales</taxon>
        <taxon>Methanosarcinales incertae sedis</taxon>
        <taxon>GOM Arc I cluster</taxon>
        <taxon>Candidatus Ethanoperedens</taxon>
    </lineage>
</organism>
<dbReference type="EC" id="3.1.3.11" evidence="2"/>
<evidence type="ECO:0000313" key="6">
    <source>
        <dbReference type="EMBL" id="NMG82659.1"/>
    </source>
</evidence>
<dbReference type="PANTHER" id="PTHR20854">
    <property type="entry name" value="INOSITOL MONOPHOSPHATASE"/>
    <property type="match status" value="1"/>
</dbReference>
<feature type="binding site" evidence="5">
    <location>
        <position position="66"/>
    </location>
    <ligand>
        <name>Mg(2+)</name>
        <dbReference type="ChEBI" id="CHEBI:18420"/>
        <label>1</label>
        <note>catalytic</note>
    </ligand>
</feature>
<dbReference type="PANTHER" id="PTHR20854:SF4">
    <property type="entry name" value="INOSITOL-1-MONOPHOSPHATASE-RELATED"/>
    <property type="match status" value="1"/>
</dbReference>
<evidence type="ECO:0000256" key="5">
    <source>
        <dbReference type="PIRSR" id="PIRSR600760-2"/>
    </source>
</evidence>
<protein>
    <recommendedName>
        <fullName evidence="2">fructose-bisphosphatase</fullName>
        <ecNumber evidence="2">3.1.3.11</ecNumber>
    </recommendedName>
</protein>
<sequence>MNLDTLREITQEIRKVVIETMSNSDDYGELVKVRPRDITRKIDLVAEEALDTALENRSISARIISEEIGDRIVGRNPQCLLVFDPVDGSTNATCGIPFFCTSLALCEKIDDATFDDVTLSAITTAENTTYSAVKNRGAYINNKRITGKKGGTRTRPILSIYAYGVEEMPEGIIQLEKHIIQRTLGSIALEMCYVAEGTLDGLIDTRGLVSSYDIMASQLILSETGGFITNLRGEQIIVGAEASCISLIATADKNLHNNILKYLQAGTGLK</sequence>
<dbReference type="GO" id="GO:0042132">
    <property type="term" value="F:fructose 1,6-bisphosphate 1-phosphatase activity"/>
    <property type="evidence" value="ECO:0007669"/>
    <property type="project" value="UniProtKB-EC"/>
</dbReference>
<dbReference type="GO" id="GO:0006020">
    <property type="term" value="P:inositol metabolic process"/>
    <property type="evidence" value="ECO:0007669"/>
    <property type="project" value="TreeGrafter"/>
</dbReference>
<dbReference type="SUPFAM" id="SSF56655">
    <property type="entry name" value="Carbohydrate phosphatase"/>
    <property type="match status" value="1"/>
</dbReference>
<dbReference type="PRINTS" id="PR00377">
    <property type="entry name" value="IMPHPHTASES"/>
</dbReference>
<feature type="binding site" evidence="5">
    <location>
        <position position="84"/>
    </location>
    <ligand>
        <name>Mg(2+)</name>
        <dbReference type="ChEBI" id="CHEBI:18420"/>
        <label>1</label>
        <note>catalytic</note>
    </ligand>
</feature>
<dbReference type="GO" id="GO:0046872">
    <property type="term" value="F:metal ion binding"/>
    <property type="evidence" value="ECO:0007669"/>
    <property type="project" value="UniProtKB-KW"/>
</dbReference>
<evidence type="ECO:0000256" key="3">
    <source>
        <dbReference type="ARBA" id="ARBA00023277"/>
    </source>
</evidence>
<comment type="cofactor">
    <cofactor evidence="5">
        <name>Mg(2+)</name>
        <dbReference type="ChEBI" id="CHEBI:18420"/>
    </cofactor>
</comment>
<keyword evidence="5" id="KW-0479">Metal-binding</keyword>
<dbReference type="Proteomes" id="UP000606580">
    <property type="component" value="Unassembled WGS sequence"/>
</dbReference>
<evidence type="ECO:0000256" key="4">
    <source>
        <dbReference type="ARBA" id="ARBA00038103"/>
    </source>
</evidence>
<keyword evidence="3" id="KW-0119">Carbohydrate metabolism</keyword>
<dbReference type="GO" id="GO:0008934">
    <property type="term" value="F:inositol monophosphate 1-phosphatase activity"/>
    <property type="evidence" value="ECO:0007669"/>
    <property type="project" value="TreeGrafter"/>
</dbReference>
<dbReference type="EMBL" id="WNEG01000014">
    <property type="protein sequence ID" value="NMG82659.1"/>
    <property type="molecule type" value="Genomic_DNA"/>
</dbReference>
<dbReference type="Gene3D" id="3.40.190.80">
    <property type="match status" value="1"/>
</dbReference>
<evidence type="ECO:0000313" key="7">
    <source>
        <dbReference type="Proteomes" id="UP000606580"/>
    </source>
</evidence>
<accession>A0A848D3H9</accession>
<name>A0A848D3H9_9EURY</name>
<gene>
    <name evidence="6" type="ORF">GIS02_00430</name>
</gene>
<dbReference type="InterPro" id="IPR000760">
    <property type="entry name" value="Inositol_monophosphatase-like"/>
</dbReference>
<feature type="binding site" evidence="5">
    <location>
        <position position="213"/>
    </location>
    <ligand>
        <name>Mg(2+)</name>
        <dbReference type="ChEBI" id="CHEBI:18420"/>
        <label>1</label>
        <note>catalytic</note>
    </ligand>
</feature>
<dbReference type="AlphaFoldDB" id="A0A848D3H9"/>
<reference evidence="6" key="1">
    <citation type="journal article" date="2020" name="MBio">
        <title>'Candidatus Ethanoperedens,' a Thermophilic Genus of Archaea Mediating the Anaerobic Oxidation of Ethane.</title>
        <authorList>
            <person name="Hahn C.J."/>
            <person name="Laso-Perez R."/>
            <person name="Vulcano F."/>
            <person name="Vaziourakis K.M."/>
            <person name="Stokke R."/>
            <person name="Steen I.H."/>
            <person name="Teske A."/>
            <person name="Boetius A."/>
            <person name="Liebeke M."/>
            <person name="Amann R."/>
            <person name="Knittel K."/>
            <person name="Wegener G."/>
        </authorList>
    </citation>
    <scope>NUCLEOTIDE SEQUENCE</scope>
    <source>
        <strain evidence="6">GoM-Arc1-LC-WB58</strain>
    </source>
</reference>
<dbReference type="GO" id="GO:0007165">
    <property type="term" value="P:signal transduction"/>
    <property type="evidence" value="ECO:0007669"/>
    <property type="project" value="TreeGrafter"/>
</dbReference>
<keyword evidence="5" id="KW-0460">Magnesium</keyword>
<comment type="catalytic activity">
    <reaction evidence="1">
        <text>beta-D-fructose 1,6-bisphosphate + H2O = beta-D-fructose 6-phosphate + phosphate</text>
        <dbReference type="Rhea" id="RHEA:11064"/>
        <dbReference type="ChEBI" id="CHEBI:15377"/>
        <dbReference type="ChEBI" id="CHEBI:32966"/>
        <dbReference type="ChEBI" id="CHEBI:43474"/>
        <dbReference type="ChEBI" id="CHEBI:57634"/>
        <dbReference type="EC" id="3.1.3.11"/>
    </reaction>
</comment>
<evidence type="ECO:0000256" key="2">
    <source>
        <dbReference type="ARBA" id="ARBA00013093"/>
    </source>
</evidence>
<comment type="caution">
    <text evidence="6">The sequence shown here is derived from an EMBL/GenBank/DDBJ whole genome shotgun (WGS) entry which is preliminary data.</text>
</comment>
<proteinExistence type="inferred from homology"/>